<dbReference type="Gene3D" id="1.10.10.10">
    <property type="entry name" value="Winged helix-like DNA-binding domain superfamily/Winged helix DNA-binding domain"/>
    <property type="match status" value="1"/>
</dbReference>
<reference evidence="7 8" key="1">
    <citation type="submission" date="2016-09" db="EMBL/GenBank/DDBJ databases">
        <title>Pseudonocardia autotrophica DSM535, a candidate organism with high potential of specific P450 cytochromes.</title>
        <authorList>
            <person name="Grumaz C."/>
            <person name="Vainshtein Y."/>
            <person name="Kirstahler P."/>
            <person name="Sohn K."/>
        </authorList>
    </citation>
    <scope>NUCLEOTIDE SEQUENCE [LARGE SCALE GENOMIC DNA]</scope>
    <source>
        <strain evidence="7 8">DSM 535</strain>
    </source>
</reference>
<evidence type="ECO:0000259" key="6">
    <source>
        <dbReference type="PROSITE" id="PS50949"/>
    </source>
</evidence>
<dbReference type="SUPFAM" id="SSF46785">
    <property type="entry name" value="Winged helix' DNA-binding domain"/>
    <property type="match status" value="1"/>
</dbReference>
<dbReference type="RefSeq" id="WP_197719814.1">
    <property type="nucleotide sequence ID" value="NZ_AP018920.1"/>
</dbReference>
<dbReference type="Pfam" id="PF00392">
    <property type="entry name" value="GntR"/>
    <property type="match status" value="1"/>
</dbReference>
<dbReference type="EMBL" id="MIGB01000041">
    <property type="protein sequence ID" value="OSY36267.1"/>
    <property type="molecule type" value="Genomic_DNA"/>
</dbReference>
<keyword evidence="3" id="KW-0805">Transcription regulation</keyword>
<keyword evidence="4" id="KW-0238">DNA-binding</keyword>
<keyword evidence="5" id="KW-0804">Transcription</keyword>
<proteinExistence type="inferred from homology"/>
<keyword evidence="8" id="KW-1185">Reference proteome</keyword>
<comment type="caution">
    <text evidence="7">The sequence shown here is derived from an EMBL/GenBank/DDBJ whole genome shotgun (WGS) entry which is preliminary data.</text>
</comment>
<evidence type="ECO:0000256" key="3">
    <source>
        <dbReference type="ARBA" id="ARBA00023015"/>
    </source>
</evidence>
<dbReference type="PANTHER" id="PTHR46577">
    <property type="entry name" value="HTH-TYPE TRANSCRIPTIONAL REGULATORY PROTEIN GABR"/>
    <property type="match status" value="1"/>
</dbReference>
<organism evidence="7 8">
    <name type="scientific">Pseudonocardia autotrophica</name>
    <name type="common">Amycolata autotrophica</name>
    <name type="synonym">Nocardia autotrophica</name>
    <dbReference type="NCBI Taxonomy" id="2074"/>
    <lineage>
        <taxon>Bacteria</taxon>
        <taxon>Bacillati</taxon>
        <taxon>Actinomycetota</taxon>
        <taxon>Actinomycetes</taxon>
        <taxon>Pseudonocardiales</taxon>
        <taxon>Pseudonocardiaceae</taxon>
        <taxon>Pseudonocardia</taxon>
    </lineage>
</organism>
<dbReference type="AlphaFoldDB" id="A0A1Y2MNL5"/>
<evidence type="ECO:0000313" key="8">
    <source>
        <dbReference type="Proteomes" id="UP000194360"/>
    </source>
</evidence>
<dbReference type="InterPro" id="IPR036388">
    <property type="entry name" value="WH-like_DNA-bd_sf"/>
</dbReference>
<dbReference type="STRING" id="2074.BG845_05517"/>
<dbReference type="PROSITE" id="PS50949">
    <property type="entry name" value="HTH_GNTR"/>
    <property type="match status" value="1"/>
</dbReference>
<dbReference type="InterPro" id="IPR015421">
    <property type="entry name" value="PyrdxlP-dep_Trfase_major"/>
</dbReference>
<dbReference type="CDD" id="cd07377">
    <property type="entry name" value="WHTH_GntR"/>
    <property type="match status" value="1"/>
</dbReference>
<feature type="domain" description="HTH gntR-type" evidence="6">
    <location>
        <begin position="23"/>
        <end position="91"/>
    </location>
</feature>
<dbReference type="InterPro" id="IPR004839">
    <property type="entry name" value="Aminotransferase_I/II_large"/>
</dbReference>
<dbReference type="PRINTS" id="PR00035">
    <property type="entry name" value="HTHGNTR"/>
</dbReference>
<dbReference type="InterPro" id="IPR000524">
    <property type="entry name" value="Tscrpt_reg_HTH_GntR"/>
</dbReference>
<keyword evidence="2" id="KW-0663">Pyridoxal phosphate</keyword>
<evidence type="ECO:0000256" key="5">
    <source>
        <dbReference type="ARBA" id="ARBA00023163"/>
    </source>
</evidence>
<dbReference type="Proteomes" id="UP000194360">
    <property type="component" value="Unassembled WGS sequence"/>
</dbReference>
<name>A0A1Y2MNL5_PSEAH</name>
<evidence type="ECO:0000256" key="1">
    <source>
        <dbReference type="ARBA" id="ARBA00005384"/>
    </source>
</evidence>
<dbReference type="Gene3D" id="3.40.640.10">
    <property type="entry name" value="Type I PLP-dependent aspartate aminotransferase-like (Major domain)"/>
    <property type="match status" value="1"/>
</dbReference>
<dbReference type="SUPFAM" id="SSF53383">
    <property type="entry name" value="PLP-dependent transferases"/>
    <property type="match status" value="1"/>
</dbReference>
<evidence type="ECO:0000256" key="4">
    <source>
        <dbReference type="ARBA" id="ARBA00023125"/>
    </source>
</evidence>
<dbReference type="CDD" id="cd00609">
    <property type="entry name" value="AAT_like"/>
    <property type="match status" value="1"/>
</dbReference>
<dbReference type="GO" id="GO:0030170">
    <property type="term" value="F:pyridoxal phosphate binding"/>
    <property type="evidence" value="ECO:0007669"/>
    <property type="project" value="InterPro"/>
</dbReference>
<dbReference type="InterPro" id="IPR051446">
    <property type="entry name" value="HTH_trans_reg/aminotransferase"/>
</dbReference>
<dbReference type="SMART" id="SM00345">
    <property type="entry name" value="HTH_GNTR"/>
    <property type="match status" value="1"/>
</dbReference>
<comment type="similarity">
    <text evidence="1">In the C-terminal section; belongs to the class-I pyridoxal-phosphate-dependent aminotransferase family.</text>
</comment>
<dbReference type="InterPro" id="IPR036390">
    <property type="entry name" value="WH_DNA-bd_sf"/>
</dbReference>
<dbReference type="Pfam" id="PF00155">
    <property type="entry name" value="Aminotran_1_2"/>
    <property type="match status" value="1"/>
</dbReference>
<dbReference type="GO" id="GO:0003700">
    <property type="term" value="F:DNA-binding transcription factor activity"/>
    <property type="evidence" value="ECO:0007669"/>
    <property type="project" value="InterPro"/>
</dbReference>
<accession>A0A1Y2MNL5</accession>
<dbReference type="PANTHER" id="PTHR46577:SF1">
    <property type="entry name" value="HTH-TYPE TRANSCRIPTIONAL REGULATORY PROTEIN GABR"/>
    <property type="match status" value="1"/>
</dbReference>
<sequence length="502" mass="54281">MRPVGNTPEGDGHLTAAGGAGPVPAYKALYEQLRTAILSGQFAAGTRLPPSRSLAEETGLSRNTVLAAFDQLRSEGYIDGRQGSGTYVARILPEQMTTAEPAAGPRSTAAAPRARLSARGERLVRTRRVPLPAVLGSRPRGTSFLIGLPALDAFPFETWAKLQASRFHRSAPQLMRYDDPVGYRPLREAIAGYIGTARGVHCTADQVLITTGSQQALEFCARMLLDPGDAAWLEDPGYLGARAALVSAGARIVPVPVDADGLDVAAGTRCEPAARLAVVTPSHQFPLGHTMSLPRRLSLIDWANDHDAWIVEDDYDAEFRYVGRPHAALAAIDPLHRVIYVGTFSKVLFPGLRLGYVIAPPELVDAFAAAHLSADMHAHLIDQAVVADFIDQGHFARHLRRMRVLYDERQHDLVRRVQAADLPLDLAPSKGGLHLVARLEGDRDDRAVARAALRQGVHVWPLSSHYIGDPQDQALLLGYAGTTPADMRTGVEVLADALGRRR</sequence>
<gene>
    <name evidence="7" type="primary">gabR_1</name>
    <name evidence="7" type="ORF">BG845_05517</name>
</gene>
<dbReference type="GO" id="GO:0003677">
    <property type="term" value="F:DNA binding"/>
    <property type="evidence" value="ECO:0007669"/>
    <property type="project" value="UniProtKB-KW"/>
</dbReference>
<evidence type="ECO:0000256" key="2">
    <source>
        <dbReference type="ARBA" id="ARBA00022898"/>
    </source>
</evidence>
<evidence type="ECO:0000313" key="7">
    <source>
        <dbReference type="EMBL" id="OSY36267.1"/>
    </source>
</evidence>
<protein>
    <submittedName>
        <fullName evidence="7">HTH-type transcriptional regulatory protein GabR</fullName>
    </submittedName>
</protein>
<dbReference type="InterPro" id="IPR015424">
    <property type="entry name" value="PyrdxlP-dep_Trfase"/>
</dbReference>